<name>A0A6J4D0Y8_9HELI</name>
<sequence>MNVKLGLLYMLLSGLALGIMGALMKIASGYFSPSENIFYRAFFMLIFLMIFYCFKPFSFKPRKKGAALLLIWRMSLGALGMSLFSYNIYTMSLANATAFNQSSPIFSIAIAFFLFKEPVGFRVFLAGLLGMFGVILISNPHTSGLTWKQIFPGVLNGLIVAVAYSSLHRLKEYYDGSLIVFAVASCMCLLGFLGFFIHLPPFATGYHPMRFSGDIWHWDLWRLAGIGLSGVFGQYFLTRAYMIAPIGLISPMVYSRLLWSTLFGILLGDPWPSLWVGIGMGLIVCSGVLIAIKNQK</sequence>
<protein>
    <submittedName>
        <fullName evidence="8">Membrane transport protein</fullName>
    </submittedName>
</protein>
<evidence type="ECO:0000256" key="3">
    <source>
        <dbReference type="ARBA" id="ARBA00022989"/>
    </source>
</evidence>
<organism evidence="8 9">
    <name type="scientific">Helicobacter suis</name>
    <dbReference type="NCBI Taxonomy" id="104628"/>
    <lineage>
        <taxon>Bacteria</taxon>
        <taxon>Pseudomonadati</taxon>
        <taxon>Campylobacterota</taxon>
        <taxon>Epsilonproteobacteria</taxon>
        <taxon>Campylobacterales</taxon>
        <taxon>Helicobacteraceae</taxon>
        <taxon>Helicobacter</taxon>
    </lineage>
</organism>
<feature type="transmembrane region" description="Helical" evidence="5">
    <location>
        <begin position="273"/>
        <end position="292"/>
    </location>
</feature>
<evidence type="ECO:0000256" key="5">
    <source>
        <dbReference type="SAM" id="Phobius"/>
    </source>
</evidence>
<feature type="transmembrane region" description="Helical" evidence="5">
    <location>
        <begin position="66"/>
        <end position="86"/>
    </location>
</feature>
<dbReference type="EMBL" id="AP019774">
    <property type="protein sequence ID" value="BCD70682.1"/>
    <property type="molecule type" value="Genomic_DNA"/>
</dbReference>
<dbReference type="PANTHER" id="PTHR22911:SF6">
    <property type="entry name" value="SOLUTE CARRIER FAMILY 35 MEMBER G1"/>
    <property type="match status" value="1"/>
</dbReference>
<dbReference type="PANTHER" id="PTHR22911">
    <property type="entry name" value="ACYL-MALONYL CONDENSING ENZYME-RELATED"/>
    <property type="match status" value="1"/>
</dbReference>
<reference evidence="8 9" key="1">
    <citation type="submission" date="2019-06" db="EMBL/GenBank/DDBJ databases">
        <title>Complete genome sequence of Helicobacter suis SNTW101c.</title>
        <authorList>
            <person name="Rimbara E."/>
            <person name="Suzuki M."/>
            <person name="Matsui H."/>
            <person name="Nakamura M."/>
            <person name="Mori S."/>
            <person name="Shibayama K."/>
        </authorList>
    </citation>
    <scope>NUCLEOTIDE SEQUENCE [LARGE SCALE GENOMIC DNA]</scope>
    <source>
        <strain evidence="8 9">SNTW101c</strain>
    </source>
</reference>
<dbReference type="Proteomes" id="UP000509742">
    <property type="component" value="Chromosome"/>
</dbReference>
<reference evidence="7 10" key="2">
    <citation type="submission" date="2020-04" db="EMBL/GenBank/DDBJ databases">
        <title>Genomic analysis of gastric non-Helicobacter pylori Helicobacters isolated in Japan.</title>
        <authorList>
            <person name="Suzuki M."/>
            <person name="Rimbara E."/>
        </authorList>
    </citation>
    <scope>NUCLEOTIDE SEQUENCE [LARGE SCALE GENOMIC DNA]</scope>
    <source>
        <strain evidence="7 10">NHP19-0020</strain>
    </source>
</reference>
<feature type="transmembrane region" description="Helical" evidence="5">
    <location>
        <begin position="244"/>
        <end position="267"/>
    </location>
</feature>
<dbReference type="RefSeq" id="WP_006564460.1">
    <property type="nucleotide sequence ID" value="NZ_AP019774.1"/>
</dbReference>
<feature type="transmembrane region" description="Helical" evidence="5">
    <location>
        <begin position="220"/>
        <end position="237"/>
    </location>
</feature>
<keyword evidence="4 5" id="KW-0472">Membrane</keyword>
<evidence type="ECO:0000313" key="10">
    <source>
        <dbReference type="Proteomes" id="UP000509742"/>
    </source>
</evidence>
<evidence type="ECO:0000256" key="2">
    <source>
        <dbReference type="ARBA" id="ARBA00022692"/>
    </source>
</evidence>
<comment type="subcellular location">
    <subcellularLocation>
        <location evidence="1">Membrane</location>
        <topology evidence="1">Multi-pass membrane protein</topology>
    </subcellularLocation>
</comment>
<feature type="transmembrane region" description="Helical" evidence="5">
    <location>
        <begin position="150"/>
        <end position="167"/>
    </location>
</feature>
<feature type="transmembrane region" description="Helical" evidence="5">
    <location>
        <begin position="37"/>
        <end position="54"/>
    </location>
</feature>
<dbReference type="InterPro" id="IPR000620">
    <property type="entry name" value="EamA_dom"/>
</dbReference>
<dbReference type="Proteomes" id="UP000317935">
    <property type="component" value="Chromosome"/>
</dbReference>
<dbReference type="AlphaFoldDB" id="A0A6J4D0Y8"/>
<dbReference type="EMBL" id="AP023036">
    <property type="protein sequence ID" value="BCD46347.1"/>
    <property type="molecule type" value="Genomic_DNA"/>
</dbReference>
<dbReference type="SUPFAM" id="SSF103481">
    <property type="entry name" value="Multidrug resistance efflux transporter EmrE"/>
    <property type="match status" value="2"/>
</dbReference>
<feature type="transmembrane region" description="Helical" evidence="5">
    <location>
        <begin position="98"/>
        <end position="115"/>
    </location>
</feature>
<dbReference type="OrthoDB" id="5338756at2"/>
<feature type="transmembrane region" description="Helical" evidence="5">
    <location>
        <begin position="120"/>
        <end position="138"/>
    </location>
</feature>
<accession>A0A6J4D0Y8</accession>
<dbReference type="GeneID" id="56929067"/>
<keyword evidence="3 5" id="KW-1133">Transmembrane helix</keyword>
<dbReference type="Pfam" id="PF00892">
    <property type="entry name" value="EamA"/>
    <property type="match status" value="1"/>
</dbReference>
<feature type="domain" description="EamA" evidence="6">
    <location>
        <begin position="5"/>
        <end position="138"/>
    </location>
</feature>
<evidence type="ECO:0000313" key="7">
    <source>
        <dbReference type="EMBL" id="BCD46347.1"/>
    </source>
</evidence>
<evidence type="ECO:0000256" key="1">
    <source>
        <dbReference type="ARBA" id="ARBA00004141"/>
    </source>
</evidence>
<evidence type="ECO:0000259" key="6">
    <source>
        <dbReference type="Pfam" id="PF00892"/>
    </source>
</evidence>
<dbReference type="InterPro" id="IPR037185">
    <property type="entry name" value="EmrE-like"/>
</dbReference>
<keyword evidence="2 5" id="KW-0812">Transmembrane</keyword>
<dbReference type="GO" id="GO:0016020">
    <property type="term" value="C:membrane"/>
    <property type="evidence" value="ECO:0007669"/>
    <property type="project" value="UniProtKB-SubCell"/>
</dbReference>
<proteinExistence type="predicted"/>
<feature type="transmembrane region" description="Helical" evidence="5">
    <location>
        <begin position="7"/>
        <end position="31"/>
    </location>
</feature>
<evidence type="ECO:0000313" key="9">
    <source>
        <dbReference type="Proteomes" id="UP000317935"/>
    </source>
</evidence>
<evidence type="ECO:0000313" key="8">
    <source>
        <dbReference type="EMBL" id="BCD70682.1"/>
    </source>
</evidence>
<evidence type="ECO:0000256" key="4">
    <source>
        <dbReference type="ARBA" id="ARBA00023136"/>
    </source>
</evidence>
<feature type="transmembrane region" description="Helical" evidence="5">
    <location>
        <begin position="179"/>
        <end position="200"/>
    </location>
</feature>
<keyword evidence="10" id="KW-1185">Reference proteome</keyword>
<gene>
    <name evidence="7" type="ORF">NHP190020_13860</name>
    <name evidence="8" type="ORF">SNTW_13270</name>
</gene>